<feature type="compositionally biased region" description="Basic and acidic residues" evidence="3">
    <location>
        <begin position="871"/>
        <end position="914"/>
    </location>
</feature>
<dbReference type="SMART" id="SM00042">
    <property type="entry name" value="CUB"/>
    <property type="match status" value="1"/>
</dbReference>
<feature type="compositionally biased region" description="Polar residues" evidence="3">
    <location>
        <begin position="12"/>
        <end position="25"/>
    </location>
</feature>
<feature type="compositionally biased region" description="Polar residues" evidence="3">
    <location>
        <begin position="359"/>
        <end position="371"/>
    </location>
</feature>
<feature type="compositionally biased region" description="Polar residues" evidence="3">
    <location>
        <begin position="1051"/>
        <end position="1090"/>
    </location>
</feature>
<feature type="region of interest" description="Disordered" evidence="3">
    <location>
        <begin position="808"/>
        <end position="1179"/>
    </location>
</feature>
<feature type="compositionally biased region" description="Basic and acidic residues" evidence="3">
    <location>
        <begin position="441"/>
        <end position="451"/>
    </location>
</feature>
<evidence type="ECO:0000313" key="6">
    <source>
        <dbReference type="EMBL" id="RUS78764.1"/>
    </source>
</evidence>
<evidence type="ECO:0000259" key="5">
    <source>
        <dbReference type="PROSITE" id="PS01180"/>
    </source>
</evidence>
<evidence type="ECO:0000256" key="3">
    <source>
        <dbReference type="SAM" id="MobiDB-lite"/>
    </source>
</evidence>
<feature type="compositionally biased region" description="Acidic residues" evidence="3">
    <location>
        <begin position="957"/>
        <end position="967"/>
    </location>
</feature>
<feature type="compositionally biased region" description="Polar residues" evidence="3">
    <location>
        <begin position="1149"/>
        <end position="1170"/>
    </location>
</feature>
<gene>
    <name evidence="6" type="ORF">EGW08_013480</name>
</gene>
<keyword evidence="4" id="KW-1133">Transmembrane helix</keyword>
<evidence type="ECO:0000256" key="2">
    <source>
        <dbReference type="PROSITE-ProRule" id="PRU00059"/>
    </source>
</evidence>
<feature type="compositionally biased region" description="Polar residues" evidence="3">
    <location>
        <begin position="915"/>
        <end position="926"/>
    </location>
</feature>
<evidence type="ECO:0000256" key="1">
    <source>
        <dbReference type="ARBA" id="ARBA00023157"/>
    </source>
</evidence>
<feature type="compositionally biased region" description="Basic and acidic residues" evidence="3">
    <location>
        <begin position="659"/>
        <end position="669"/>
    </location>
</feature>
<dbReference type="AlphaFoldDB" id="A0A433TBE3"/>
<evidence type="ECO:0000313" key="7">
    <source>
        <dbReference type="Proteomes" id="UP000271974"/>
    </source>
</evidence>
<comment type="caution">
    <text evidence="6">The sequence shown here is derived from an EMBL/GenBank/DDBJ whole genome shotgun (WGS) entry which is preliminary data.</text>
</comment>
<feature type="compositionally biased region" description="Polar residues" evidence="3">
    <location>
        <begin position="684"/>
        <end position="693"/>
    </location>
</feature>
<sequence>MYPHDHSGLLSCRSTTHSSPTTQTGAGEPGSETPAAPSAWGPLPPTCAIPDCSSTIIMSQHSGALVNPSYPSTALYGGRLQCRWEINAPANSFIQILTEYVDLLVSDESTKVEVFDEGGETPIKILTLTGLQERVEPVASSTSKVVVTYAGPAANISGHRGFYLKYVMRPLGSRVRQGRSEVTDSSEAKASKDPSSTTAGLAKGDKSAGDDSVDNGIIAVSVVVPLLALALILVGGYYWYRRRYPVRMIIGRDVSKFTNPKYAQPKREATLVRNDAERFFNQPTDDISYSETVTLEMNPVVARWGLDNRAYQGDEIDNVRSSDDLKHDDDDEEERRFREKKGWLFRRSEDKEVDEKQRSNAQMSGLGSINSETDHLEEKVVDSNAKNSYHNKQSEDGNSVGSDMSELLNEQQLTPRRPRRCMSKNTTPESSSMTDSAASVHSDHKNGEKSQPRPLPIVILSEDAGKDIGDATAQNSNEDQPEENKSSVWKMAEKMAEQPSLEQVIAEVKARSRSLSIGNIKQDLNTRQRSYSVDPSKSARKYSLHDEAVLTAYAKFLEPQQILESPTPSHSSHHSMDSSKLRLNAQSSLSASIVGVDIKVKLSSNASSASGGSSLSIHSVDGSDIEERHRCISLVSTNSNPHLVTDLDNVSQNSDDREESIKTEEETSVKNEGNNGPREEANEVASNLNTESTPEQIPVEITSENPHYFREVEDREDESLNGYDKDEHLANENIVDQSNLFERPSIISDATQEMTHLVIDNLDMGKEEKCDSKVEEHKSFSDTSRLENKSGLQKLADLDTKDIQISLTSSIPDIEKDGESSNIKQEPLQESPSVHEPDTEPAPCDQSDSLKQEDLGEVVTDEPSLLYTDEFSEKDQHDIGGIRLDSRVTDKNNKGDREKELDAQAHEHTRKESSEQAIQDNKPSNDANEEKSTISEHFTQSQTEPESPKVANYELETSGEESSDDSASDTSESDGSGVKASYSFGGDDESEKEQEEKNEESSDDSSSGGSGSEKNHGADQGGDGSDEDGQFEDQGATEAACAHLIDPVENPETSHNLSSEGGPISSSEFESGHSMQATSSMGAASLSVNLPSDLPQRRVKILPLDVNLSEDDDGNSDDEGMKYQLSDDDISDILKSSSDENETGELDIQDSSNKYNQSGSSPTTYTFQQYDSSDDDVDV</sequence>
<dbReference type="Pfam" id="PF00431">
    <property type="entry name" value="CUB"/>
    <property type="match status" value="1"/>
</dbReference>
<keyword evidence="4" id="KW-0472">Membrane</keyword>
<keyword evidence="4" id="KW-0812">Transmembrane</keyword>
<feature type="region of interest" description="Disordered" evidence="3">
    <location>
        <begin position="349"/>
        <end position="486"/>
    </location>
</feature>
<dbReference type="SUPFAM" id="SSF49854">
    <property type="entry name" value="Spermadhesin, CUB domain"/>
    <property type="match status" value="1"/>
</dbReference>
<dbReference type="PROSITE" id="PS01180">
    <property type="entry name" value="CUB"/>
    <property type="match status" value="1"/>
</dbReference>
<accession>A0A433TBE3</accession>
<dbReference type="OrthoDB" id="6480633at2759"/>
<evidence type="ECO:0000256" key="4">
    <source>
        <dbReference type="SAM" id="Phobius"/>
    </source>
</evidence>
<feature type="region of interest" description="Disordered" evidence="3">
    <location>
        <begin position="639"/>
        <end position="693"/>
    </location>
</feature>
<feature type="compositionally biased region" description="Acidic residues" evidence="3">
    <location>
        <begin position="1139"/>
        <end position="1148"/>
    </location>
</feature>
<keyword evidence="1" id="KW-1015">Disulfide bond</keyword>
<reference evidence="6 7" key="1">
    <citation type="submission" date="2019-01" db="EMBL/GenBank/DDBJ databases">
        <title>A draft genome assembly of the solar-powered sea slug Elysia chlorotica.</title>
        <authorList>
            <person name="Cai H."/>
            <person name="Li Q."/>
            <person name="Fang X."/>
            <person name="Li J."/>
            <person name="Curtis N.E."/>
            <person name="Altenburger A."/>
            <person name="Shibata T."/>
            <person name="Feng M."/>
            <person name="Maeda T."/>
            <person name="Schwartz J.A."/>
            <person name="Shigenobu S."/>
            <person name="Lundholm N."/>
            <person name="Nishiyama T."/>
            <person name="Yang H."/>
            <person name="Hasebe M."/>
            <person name="Li S."/>
            <person name="Pierce S.K."/>
            <person name="Wang J."/>
        </authorList>
    </citation>
    <scope>NUCLEOTIDE SEQUENCE [LARGE SCALE GENOMIC DNA]</scope>
    <source>
        <strain evidence="6">EC2010</strain>
        <tissue evidence="6">Whole organism of an adult</tissue>
    </source>
</reference>
<name>A0A433TBE3_ELYCH</name>
<feature type="domain" description="CUB" evidence="5">
    <location>
        <begin position="52"/>
        <end position="169"/>
    </location>
</feature>
<feature type="compositionally biased region" description="Low complexity" evidence="3">
    <location>
        <begin position="968"/>
        <end position="977"/>
    </location>
</feature>
<keyword evidence="7" id="KW-1185">Reference proteome</keyword>
<dbReference type="EMBL" id="RQTK01000491">
    <property type="protein sequence ID" value="RUS78764.1"/>
    <property type="molecule type" value="Genomic_DNA"/>
</dbReference>
<feature type="compositionally biased region" description="Polar residues" evidence="3">
    <location>
        <begin position="820"/>
        <end position="832"/>
    </location>
</feature>
<feature type="compositionally biased region" description="Acidic residues" evidence="3">
    <location>
        <begin position="1108"/>
        <end position="1118"/>
    </location>
</feature>
<feature type="compositionally biased region" description="Polar residues" evidence="3">
    <location>
        <begin position="639"/>
        <end position="653"/>
    </location>
</feature>
<feature type="region of interest" description="Disordered" evidence="3">
    <location>
        <begin position="1"/>
        <end position="40"/>
    </location>
</feature>
<feature type="compositionally biased region" description="Polar residues" evidence="3">
    <location>
        <begin position="384"/>
        <end position="414"/>
    </location>
</feature>
<feature type="compositionally biased region" description="Polar residues" evidence="3">
    <location>
        <begin position="423"/>
        <end position="439"/>
    </location>
</feature>
<dbReference type="Gene3D" id="2.60.120.290">
    <property type="entry name" value="Spermadhesin, CUB domain"/>
    <property type="match status" value="1"/>
</dbReference>
<organism evidence="6 7">
    <name type="scientific">Elysia chlorotica</name>
    <name type="common">Eastern emerald elysia</name>
    <name type="synonym">Sea slug</name>
    <dbReference type="NCBI Taxonomy" id="188477"/>
    <lineage>
        <taxon>Eukaryota</taxon>
        <taxon>Metazoa</taxon>
        <taxon>Spiralia</taxon>
        <taxon>Lophotrochozoa</taxon>
        <taxon>Mollusca</taxon>
        <taxon>Gastropoda</taxon>
        <taxon>Heterobranchia</taxon>
        <taxon>Euthyneura</taxon>
        <taxon>Panpulmonata</taxon>
        <taxon>Sacoglossa</taxon>
        <taxon>Placobranchoidea</taxon>
        <taxon>Plakobranchidae</taxon>
        <taxon>Elysia</taxon>
    </lineage>
</organism>
<feature type="transmembrane region" description="Helical" evidence="4">
    <location>
        <begin position="216"/>
        <end position="240"/>
    </location>
</feature>
<feature type="compositionally biased region" description="Basic and acidic residues" evidence="3">
    <location>
        <begin position="372"/>
        <end position="381"/>
    </location>
</feature>
<feature type="compositionally biased region" description="Acidic residues" evidence="3">
    <location>
        <begin position="986"/>
        <end position="1003"/>
    </location>
</feature>
<feature type="compositionally biased region" description="Basic and acidic residues" evidence="3">
    <location>
        <begin position="178"/>
        <end position="192"/>
    </location>
</feature>
<dbReference type="CDD" id="cd00041">
    <property type="entry name" value="CUB"/>
    <property type="match status" value="1"/>
</dbReference>
<feature type="compositionally biased region" description="Polar residues" evidence="3">
    <location>
        <begin position="935"/>
        <end position="945"/>
    </location>
</feature>
<dbReference type="Proteomes" id="UP000271974">
    <property type="component" value="Unassembled WGS sequence"/>
</dbReference>
<proteinExistence type="predicted"/>
<dbReference type="InterPro" id="IPR000859">
    <property type="entry name" value="CUB_dom"/>
</dbReference>
<feature type="compositionally biased region" description="Basic and acidic residues" evidence="3">
    <location>
        <begin position="349"/>
        <end position="358"/>
    </location>
</feature>
<dbReference type="InterPro" id="IPR035914">
    <property type="entry name" value="Sperma_CUB_dom_sf"/>
</dbReference>
<feature type="region of interest" description="Disordered" evidence="3">
    <location>
        <begin position="177"/>
        <end position="210"/>
    </location>
</feature>
<protein>
    <recommendedName>
        <fullName evidence="5">CUB domain-containing protein</fullName>
    </recommendedName>
</protein>
<comment type="caution">
    <text evidence="2">Lacks conserved residue(s) required for the propagation of feature annotation.</text>
</comment>